<name>A0A4Q8Y1L4_RHILE</name>
<evidence type="ECO:0000313" key="3">
    <source>
        <dbReference type="Proteomes" id="UP000293652"/>
    </source>
</evidence>
<organism evidence="2 3">
    <name type="scientific">Rhizobium leguminosarum</name>
    <dbReference type="NCBI Taxonomy" id="384"/>
    <lineage>
        <taxon>Bacteria</taxon>
        <taxon>Pseudomonadati</taxon>
        <taxon>Pseudomonadota</taxon>
        <taxon>Alphaproteobacteria</taxon>
        <taxon>Hyphomicrobiales</taxon>
        <taxon>Rhizobiaceae</taxon>
        <taxon>Rhizobium/Agrobacterium group</taxon>
        <taxon>Rhizobium</taxon>
    </lineage>
</organism>
<proteinExistence type="predicted"/>
<evidence type="ECO:0000256" key="1">
    <source>
        <dbReference type="SAM" id="MobiDB-lite"/>
    </source>
</evidence>
<reference evidence="2 3" key="1">
    <citation type="submission" date="2019-02" db="EMBL/GenBank/DDBJ databases">
        <title>The genomic architecture of introgression among sibling species of bacteria.</title>
        <authorList>
            <person name="Cavassim M.I.A."/>
            <person name="Moeskjaer S."/>
            <person name="Moslemi C."/>
            <person name="Fields B."/>
            <person name="Bachmann A."/>
            <person name="Vilhjalmsson B."/>
            <person name="Schierup M.H."/>
            <person name="Young J.P.W."/>
            <person name="Andersen S.U."/>
        </authorList>
    </citation>
    <scope>NUCLEOTIDE SEQUENCE [LARGE SCALE GENOMIC DNA]</scope>
    <source>
        <strain evidence="2 3">SM145A</strain>
    </source>
</reference>
<gene>
    <name evidence="2" type="ORF">ELI03_07535</name>
</gene>
<protein>
    <submittedName>
        <fullName evidence="2">Uncharacterized protein</fullName>
    </submittedName>
</protein>
<accession>A0A4Q8Y1L4</accession>
<sequence>MRLRKDKPMSRLTELSAERDPLQRSHLSTLAADPSHSMLSGLAAIAPRLAMTLAFAGLVQMMFDLISR</sequence>
<dbReference type="EMBL" id="SIPC01000001">
    <property type="protein sequence ID" value="TAX71605.1"/>
    <property type="molecule type" value="Genomic_DNA"/>
</dbReference>
<dbReference type="AlphaFoldDB" id="A0A4Q8Y1L4"/>
<comment type="caution">
    <text evidence="2">The sequence shown here is derived from an EMBL/GenBank/DDBJ whole genome shotgun (WGS) entry which is preliminary data.</text>
</comment>
<feature type="region of interest" description="Disordered" evidence="1">
    <location>
        <begin position="1"/>
        <end position="25"/>
    </location>
</feature>
<dbReference type="Proteomes" id="UP000293652">
    <property type="component" value="Unassembled WGS sequence"/>
</dbReference>
<evidence type="ECO:0000313" key="2">
    <source>
        <dbReference type="EMBL" id="TAX71605.1"/>
    </source>
</evidence>